<dbReference type="PANTHER" id="PTHR33103:SF93">
    <property type="entry name" value="DUF674 FAMILY PROTEIN"/>
    <property type="match status" value="1"/>
</dbReference>
<protein>
    <recommendedName>
        <fullName evidence="3">DUF674 domain-containing protein</fullName>
    </recommendedName>
</protein>
<dbReference type="PANTHER" id="PTHR33103">
    <property type="entry name" value="OS01G0153900 PROTEIN"/>
    <property type="match status" value="1"/>
</dbReference>
<dbReference type="Pfam" id="PF05056">
    <property type="entry name" value="DUF674"/>
    <property type="match status" value="1"/>
</dbReference>
<evidence type="ECO:0008006" key="3">
    <source>
        <dbReference type="Google" id="ProtNLM"/>
    </source>
</evidence>
<dbReference type="OrthoDB" id="1277335at2759"/>
<dbReference type="AlphaFoldDB" id="A0A371E6I9"/>
<reference evidence="1" key="1">
    <citation type="submission" date="2018-05" db="EMBL/GenBank/DDBJ databases">
        <title>Draft genome of Mucuna pruriens seed.</title>
        <authorList>
            <person name="Nnadi N.E."/>
            <person name="Vos R."/>
            <person name="Hasami M.H."/>
            <person name="Devisetty U.K."/>
            <person name="Aguiy J.C."/>
        </authorList>
    </citation>
    <scope>NUCLEOTIDE SEQUENCE [LARGE SCALE GENOMIC DNA]</scope>
    <source>
        <strain evidence="1">JCA_2017</strain>
    </source>
</reference>
<name>A0A371E6I9_MUCPR</name>
<evidence type="ECO:0000313" key="2">
    <source>
        <dbReference type="Proteomes" id="UP000257109"/>
    </source>
</evidence>
<feature type="non-terminal residue" evidence="1">
    <location>
        <position position="1"/>
    </location>
</feature>
<sequence length="514" mass="58182">MASKQETTIRLRFWMDEEKKRVIVAEASGDFIDVLFSFLTLPLGTIMRLISNNKPHSPLEIGCINNLYHSVQNFSTDVFWNRICQQMLLSPRNSLEAFCQRLKLNVDDTEPTKYFMCGSCSKGKDLLLLSTFAGASCCYCEKSMIKEVKLLEESKEDACRGNGVFVKEDAMFLIFDDLRVLQSSPGTTVQQLLQLGYMDFTKMKEMSLDVGMKEIFSILKQALTSKSPLSDVFLANEEPKSMYSFSPDTGPGYHRCSLKLKITVSKSRNKILFAEAEGDFLDFLFSFLTIPLGSLLNLMNGKLFLGSIDNLYTSVKNMDSSWFIGSSSNSLLNPRVANQFGCISQPIHIPEEETPSYWYGIRVVKGSIRREMISKNKDTVQDPVAMKLFEPRCCDGTREHAVGFMKRPCLFVVRDDLQVTPMTTTSSISFVHELNVPLDDFEEHLVDIRNAREALNLLGASLTSKAALTQSLFGLVKKSKCEMSILGCLRWKKERYGKKVDGKKEKKDEKKIEK</sequence>
<dbReference type="Proteomes" id="UP000257109">
    <property type="component" value="Unassembled WGS sequence"/>
</dbReference>
<dbReference type="EMBL" id="QJKJ01016010">
    <property type="protein sequence ID" value="RDX61644.1"/>
    <property type="molecule type" value="Genomic_DNA"/>
</dbReference>
<keyword evidence="2" id="KW-1185">Reference proteome</keyword>
<evidence type="ECO:0000313" key="1">
    <source>
        <dbReference type="EMBL" id="RDX61644.1"/>
    </source>
</evidence>
<gene>
    <name evidence="1" type="ORF">CR513_60109</name>
</gene>
<comment type="caution">
    <text evidence="1">The sequence shown here is derived from an EMBL/GenBank/DDBJ whole genome shotgun (WGS) entry which is preliminary data.</text>
</comment>
<proteinExistence type="predicted"/>
<accession>A0A371E6I9</accession>
<organism evidence="1 2">
    <name type="scientific">Mucuna pruriens</name>
    <name type="common">Velvet bean</name>
    <name type="synonym">Dolichos pruriens</name>
    <dbReference type="NCBI Taxonomy" id="157652"/>
    <lineage>
        <taxon>Eukaryota</taxon>
        <taxon>Viridiplantae</taxon>
        <taxon>Streptophyta</taxon>
        <taxon>Embryophyta</taxon>
        <taxon>Tracheophyta</taxon>
        <taxon>Spermatophyta</taxon>
        <taxon>Magnoliopsida</taxon>
        <taxon>eudicotyledons</taxon>
        <taxon>Gunneridae</taxon>
        <taxon>Pentapetalae</taxon>
        <taxon>rosids</taxon>
        <taxon>fabids</taxon>
        <taxon>Fabales</taxon>
        <taxon>Fabaceae</taxon>
        <taxon>Papilionoideae</taxon>
        <taxon>50 kb inversion clade</taxon>
        <taxon>NPAAA clade</taxon>
        <taxon>indigoferoid/millettioid clade</taxon>
        <taxon>Phaseoleae</taxon>
        <taxon>Mucuna</taxon>
    </lineage>
</organism>
<dbReference type="InterPro" id="IPR007750">
    <property type="entry name" value="DUF674"/>
</dbReference>